<sequence>MDEIKNLQNKYSSITITQLEEIMNKRGKKINQVIHEQDQQLKENEEKLEKLMSELVMIKEDIDIEQQVLEQKNKELSKHNEHFAELKAEYNKFVEENQNLQIKRNLFKNTKPNQQDQLLLETGRKKLRMYKEWTGVHWDYSSLKENIVGYVSNKSDYIHYFNFAKDEKDSEELSSLLWHEIYLSVENKLNENKKSSNTNE</sequence>
<keyword evidence="1" id="KW-0175">Coiled coil</keyword>
<evidence type="ECO:0000313" key="2">
    <source>
        <dbReference type="EMBL" id="KAL2734523.1"/>
    </source>
</evidence>
<dbReference type="EMBL" id="JAYRBN010000071">
    <property type="protein sequence ID" value="KAL2734523.1"/>
    <property type="molecule type" value="Genomic_DNA"/>
</dbReference>
<evidence type="ECO:0000313" key="3">
    <source>
        <dbReference type="Proteomes" id="UP001607303"/>
    </source>
</evidence>
<gene>
    <name evidence="2" type="ORF">V1477_013700</name>
</gene>
<keyword evidence="3" id="KW-1185">Reference proteome</keyword>
<evidence type="ECO:0000256" key="1">
    <source>
        <dbReference type="SAM" id="Coils"/>
    </source>
</evidence>
<proteinExistence type="predicted"/>
<comment type="caution">
    <text evidence="2">The sequence shown here is derived from an EMBL/GenBank/DDBJ whole genome shotgun (WGS) entry which is preliminary data.</text>
</comment>
<organism evidence="2 3">
    <name type="scientific">Vespula maculifrons</name>
    <name type="common">Eastern yellow jacket</name>
    <name type="synonym">Wasp</name>
    <dbReference type="NCBI Taxonomy" id="7453"/>
    <lineage>
        <taxon>Eukaryota</taxon>
        <taxon>Metazoa</taxon>
        <taxon>Ecdysozoa</taxon>
        <taxon>Arthropoda</taxon>
        <taxon>Hexapoda</taxon>
        <taxon>Insecta</taxon>
        <taxon>Pterygota</taxon>
        <taxon>Neoptera</taxon>
        <taxon>Endopterygota</taxon>
        <taxon>Hymenoptera</taxon>
        <taxon>Apocrita</taxon>
        <taxon>Aculeata</taxon>
        <taxon>Vespoidea</taxon>
        <taxon>Vespidae</taxon>
        <taxon>Vespinae</taxon>
        <taxon>Vespula</taxon>
    </lineage>
</organism>
<feature type="coiled-coil region" evidence="1">
    <location>
        <begin position="34"/>
        <end position="103"/>
    </location>
</feature>
<dbReference type="AlphaFoldDB" id="A0ABD2BQH5"/>
<dbReference type="Gene3D" id="3.30.160.570">
    <property type="entry name" value="Ncd80 complex, Spc24 subunit"/>
    <property type="match status" value="1"/>
</dbReference>
<accession>A0ABD2BQH5</accession>
<dbReference type="Proteomes" id="UP001607303">
    <property type="component" value="Unassembled WGS sequence"/>
</dbReference>
<name>A0ABD2BQH5_VESMC</name>
<protein>
    <submittedName>
        <fullName evidence="2">Autophagy-related protein 11</fullName>
    </submittedName>
</protein>
<reference evidence="2 3" key="1">
    <citation type="journal article" date="2024" name="Ann. Entomol. Soc. Am.">
        <title>Genomic analyses of the southern and eastern yellowjacket wasps (Hymenoptera: Vespidae) reveal evolutionary signatures of social life.</title>
        <authorList>
            <person name="Catto M.A."/>
            <person name="Caine P.B."/>
            <person name="Orr S.E."/>
            <person name="Hunt B.G."/>
            <person name="Goodisman M.A.D."/>
        </authorList>
    </citation>
    <scope>NUCLEOTIDE SEQUENCE [LARGE SCALE GENOMIC DNA]</scope>
    <source>
        <strain evidence="2">232</strain>
        <tissue evidence="2">Head and thorax</tissue>
    </source>
</reference>